<dbReference type="InterPro" id="IPR032710">
    <property type="entry name" value="NTF2-like_dom_sf"/>
</dbReference>
<feature type="compositionally biased region" description="Basic and acidic residues" evidence="3">
    <location>
        <begin position="205"/>
        <end position="214"/>
    </location>
</feature>
<name>A0A811N8F8_9POAL</name>
<dbReference type="Gene3D" id="3.10.450.50">
    <property type="match status" value="1"/>
</dbReference>
<gene>
    <name evidence="6" type="ORF">NCGR_LOCUS11325</name>
</gene>
<dbReference type="GO" id="GO:1990904">
    <property type="term" value="C:ribonucleoprotein complex"/>
    <property type="evidence" value="ECO:0007669"/>
    <property type="project" value="TreeGrafter"/>
</dbReference>
<feature type="compositionally biased region" description="Low complexity" evidence="3">
    <location>
        <begin position="598"/>
        <end position="642"/>
    </location>
</feature>
<feature type="compositionally biased region" description="Polar residues" evidence="3">
    <location>
        <begin position="649"/>
        <end position="658"/>
    </location>
</feature>
<feature type="compositionally biased region" description="Low complexity" evidence="3">
    <location>
        <begin position="410"/>
        <end position="429"/>
    </location>
</feature>
<feature type="region of interest" description="Disordered" evidence="3">
    <location>
        <begin position="326"/>
        <end position="462"/>
    </location>
</feature>
<keyword evidence="7" id="KW-1185">Reference proteome</keyword>
<dbReference type="SUPFAM" id="SSF54928">
    <property type="entry name" value="RNA-binding domain, RBD"/>
    <property type="match status" value="1"/>
</dbReference>
<dbReference type="Pfam" id="PF00076">
    <property type="entry name" value="RRM_1"/>
    <property type="match status" value="1"/>
</dbReference>
<dbReference type="PROSITE" id="PS50102">
    <property type="entry name" value="RRM"/>
    <property type="match status" value="1"/>
</dbReference>
<evidence type="ECO:0000256" key="2">
    <source>
        <dbReference type="PROSITE-ProRule" id="PRU00176"/>
    </source>
</evidence>
<feature type="domain" description="RRM" evidence="4">
    <location>
        <begin position="465"/>
        <end position="541"/>
    </location>
</feature>
<dbReference type="InterPro" id="IPR012677">
    <property type="entry name" value="Nucleotide-bd_a/b_plait_sf"/>
</dbReference>
<dbReference type="InterPro" id="IPR018222">
    <property type="entry name" value="Nuclear_transport_factor_2_euk"/>
</dbReference>
<feature type="compositionally biased region" description="Pro residues" evidence="3">
    <location>
        <begin position="328"/>
        <end position="355"/>
    </location>
</feature>
<dbReference type="InterPro" id="IPR002075">
    <property type="entry name" value="NTF2_dom"/>
</dbReference>
<dbReference type="PANTHER" id="PTHR10693:SF55">
    <property type="entry name" value="OS07G0603100 PROTEIN"/>
    <property type="match status" value="1"/>
</dbReference>
<accession>A0A811N8F8</accession>
<organism evidence="6 7">
    <name type="scientific">Miscanthus lutarioriparius</name>
    <dbReference type="NCBI Taxonomy" id="422564"/>
    <lineage>
        <taxon>Eukaryota</taxon>
        <taxon>Viridiplantae</taxon>
        <taxon>Streptophyta</taxon>
        <taxon>Embryophyta</taxon>
        <taxon>Tracheophyta</taxon>
        <taxon>Spermatophyta</taxon>
        <taxon>Magnoliopsida</taxon>
        <taxon>Liliopsida</taxon>
        <taxon>Poales</taxon>
        <taxon>Poaceae</taxon>
        <taxon>PACMAD clade</taxon>
        <taxon>Panicoideae</taxon>
        <taxon>Andropogonodae</taxon>
        <taxon>Andropogoneae</taxon>
        <taxon>Saccharinae</taxon>
        <taxon>Miscanthus</taxon>
    </lineage>
</organism>
<feature type="compositionally biased region" description="Pro residues" evidence="3">
    <location>
        <begin position="251"/>
        <end position="300"/>
    </location>
</feature>
<protein>
    <submittedName>
        <fullName evidence="6">Uncharacterized protein</fullName>
    </submittedName>
</protein>
<evidence type="ECO:0000256" key="1">
    <source>
        <dbReference type="ARBA" id="ARBA00022884"/>
    </source>
</evidence>
<comment type="caution">
    <text evidence="6">The sequence shown here is derived from an EMBL/GenBank/DDBJ whole genome shotgun (WGS) entry which is preliminary data.</text>
</comment>
<feature type="region of interest" description="Disordered" evidence="3">
    <location>
        <begin position="204"/>
        <end position="307"/>
    </location>
</feature>
<keyword evidence="1 2" id="KW-0694">RNA-binding</keyword>
<evidence type="ECO:0000259" key="5">
    <source>
        <dbReference type="PROSITE" id="PS50177"/>
    </source>
</evidence>
<dbReference type="SMART" id="SM00360">
    <property type="entry name" value="RRM"/>
    <property type="match status" value="1"/>
</dbReference>
<feature type="domain" description="NTF2" evidence="5">
    <location>
        <begin position="17"/>
        <end position="133"/>
    </location>
</feature>
<dbReference type="PANTHER" id="PTHR10693">
    <property type="entry name" value="RAS GTPASE-ACTIVATING PROTEIN-BINDING PROTEIN"/>
    <property type="match status" value="1"/>
</dbReference>
<dbReference type="InterPro" id="IPR035979">
    <property type="entry name" value="RBD_domain_sf"/>
</dbReference>
<dbReference type="SUPFAM" id="SSF54427">
    <property type="entry name" value="NTF2-like"/>
    <property type="match status" value="1"/>
</dbReference>
<evidence type="ECO:0000259" key="4">
    <source>
        <dbReference type="PROSITE" id="PS50102"/>
    </source>
</evidence>
<dbReference type="EMBL" id="CAJGYO010000003">
    <property type="protein sequence ID" value="CAD6217294.1"/>
    <property type="molecule type" value="Genomic_DNA"/>
</dbReference>
<dbReference type="FunFam" id="3.10.450.50:FF:000003">
    <property type="entry name" value="Nuclear transport factor 2 family protein"/>
    <property type="match status" value="1"/>
</dbReference>
<feature type="compositionally biased region" description="Low complexity" evidence="3">
    <location>
        <begin position="368"/>
        <end position="382"/>
    </location>
</feature>
<dbReference type="AlphaFoldDB" id="A0A811N8F8"/>
<evidence type="ECO:0000256" key="3">
    <source>
        <dbReference type="SAM" id="MobiDB-lite"/>
    </source>
</evidence>
<dbReference type="Proteomes" id="UP000604825">
    <property type="component" value="Unassembled WGS sequence"/>
</dbReference>
<feature type="region of interest" description="Disordered" evidence="3">
    <location>
        <begin position="591"/>
        <end position="658"/>
    </location>
</feature>
<dbReference type="GO" id="GO:0005829">
    <property type="term" value="C:cytosol"/>
    <property type="evidence" value="ECO:0007669"/>
    <property type="project" value="TreeGrafter"/>
</dbReference>
<dbReference type="PROSITE" id="PS50177">
    <property type="entry name" value="NTF2_DOMAIN"/>
    <property type="match status" value="1"/>
</dbReference>
<evidence type="ECO:0000313" key="7">
    <source>
        <dbReference type="Proteomes" id="UP000604825"/>
    </source>
</evidence>
<dbReference type="InterPro" id="IPR039539">
    <property type="entry name" value="Ras_GTPase_bind_prot"/>
</dbReference>
<dbReference type="InterPro" id="IPR000504">
    <property type="entry name" value="RRM_dom"/>
</dbReference>
<dbReference type="OrthoDB" id="339151at2759"/>
<dbReference type="Gene3D" id="3.30.70.330">
    <property type="match status" value="1"/>
</dbReference>
<sequence length="658" mass="70015">MALEAGSPATSFTPQVVAKAFVKQYYQTLRYTREDAYKFYNDSSILGRTDSNGKMMNVTTINDIKEQLVSTDFADCLIEIETVDAQPSHVDGVLILVAGYFTTDAVKQKFTQSFFLAPQENRGYYVLNDMFRLTRISTEVKEVVANHDNKSTQITTLPNGEVVSTSANVVSPVKNDPVVETCVKVVNKDVEKIPEASTPLTAEKAVNKDLEKIPEAAPKPRAPVEKAAPAPRAPVEKAAPAPHAPVEKAAPAPPAPVEKAAPAPPAPVEKGAPAPPAPVEKAAPAPPAPVEKGAPAPPAPVEKAAPAPRAPVVKAAPAPRALVEKAAPAPPAPVEKGAPAPPAPVEKAAPAPPAPVEKAAPAPRAPVEKAAAAPPTPVVKSAPAPPSSDEKEVTRKTYASIVKTTREGTQPAPAARPAKPNPRPKAAQNVEKNVSSPSKPAHSTDNALPGDKSVPKNKSHDEPGYSIFVKNLPFDATVEMVEQEFSKFGSIKSGGIQVKCQPDQFCFGFVEFESQQSMVAAIEASTVYFGTRESYVEEKRTKTRVVDGVITRGDDNGFQYGRGGYYGDSYKRQWGGQNNGYYHDGDNTRNDYSGCVRGPQGNGYPQNGNGYHQNRNSYQQNGNGYSGNGYQQRRPSNNNGNGRVERNNSPTQQGPAAA</sequence>
<reference evidence="6" key="1">
    <citation type="submission" date="2020-10" db="EMBL/GenBank/DDBJ databases">
        <authorList>
            <person name="Han B."/>
            <person name="Lu T."/>
            <person name="Zhao Q."/>
            <person name="Huang X."/>
            <person name="Zhao Y."/>
        </authorList>
    </citation>
    <scope>NUCLEOTIDE SEQUENCE</scope>
</reference>
<dbReference type="Pfam" id="PF02136">
    <property type="entry name" value="NTF2"/>
    <property type="match status" value="1"/>
</dbReference>
<feature type="compositionally biased region" description="Polar residues" evidence="3">
    <location>
        <begin position="430"/>
        <end position="446"/>
    </location>
</feature>
<dbReference type="GO" id="GO:0003729">
    <property type="term" value="F:mRNA binding"/>
    <property type="evidence" value="ECO:0007669"/>
    <property type="project" value="TreeGrafter"/>
</dbReference>
<dbReference type="CDD" id="cd00590">
    <property type="entry name" value="RRM_SF"/>
    <property type="match status" value="1"/>
</dbReference>
<proteinExistence type="predicted"/>
<dbReference type="CDD" id="cd00780">
    <property type="entry name" value="NTF2"/>
    <property type="match status" value="1"/>
</dbReference>
<evidence type="ECO:0000313" key="6">
    <source>
        <dbReference type="EMBL" id="CAD6217294.1"/>
    </source>
</evidence>